<dbReference type="Proteomes" id="UP000177383">
    <property type="component" value="Unassembled WGS sequence"/>
</dbReference>
<dbReference type="AlphaFoldDB" id="A0A1F5ZPF1"/>
<organism evidence="2 3">
    <name type="scientific">Candidatus Gottesmanbacteria bacterium RIFCSPHIGHO2_01_FULL_39_10</name>
    <dbReference type="NCBI Taxonomy" id="1798375"/>
    <lineage>
        <taxon>Bacteria</taxon>
        <taxon>Candidatus Gottesmaniibacteriota</taxon>
    </lineage>
</organism>
<feature type="region of interest" description="Disordered" evidence="1">
    <location>
        <begin position="37"/>
        <end position="66"/>
    </location>
</feature>
<dbReference type="EMBL" id="MFJE01000022">
    <property type="protein sequence ID" value="OGG14291.1"/>
    <property type="molecule type" value="Genomic_DNA"/>
</dbReference>
<protein>
    <submittedName>
        <fullName evidence="2">Uncharacterized protein</fullName>
    </submittedName>
</protein>
<accession>A0A1F5ZPF1</accession>
<reference evidence="2 3" key="1">
    <citation type="journal article" date="2016" name="Nat. Commun.">
        <title>Thousands of microbial genomes shed light on interconnected biogeochemical processes in an aquifer system.</title>
        <authorList>
            <person name="Anantharaman K."/>
            <person name="Brown C.T."/>
            <person name="Hug L.A."/>
            <person name="Sharon I."/>
            <person name="Castelle C.J."/>
            <person name="Probst A.J."/>
            <person name="Thomas B.C."/>
            <person name="Singh A."/>
            <person name="Wilkins M.J."/>
            <person name="Karaoz U."/>
            <person name="Brodie E.L."/>
            <person name="Williams K.H."/>
            <person name="Hubbard S.S."/>
            <person name="Banfield J.F."/>
        </authorList>
    </citation>
    <scope>NUCLEOTIDE SEQUENCE [LARGE SCALE GENOMIC DNA]</scope>
</reference>
<proteinExistence type="predicted"/>
<evidence type="ECO:0000313" key="3">
    <source>
        <dbReference type="Proteomes" id="UP000177383"/>
    </source>
</evidence>
<sequence>MSTVSSSSEGAVRIEIAEDISYQVKILSGGVIRLEPEQGGRRTREGRKWGSNWPMDPIGDGKISEPQKITKGLPLVIYGSELNWTSGSEIKRIQIYRNGGWQDRDSWSPSDM</sequence>
<dbReference type="STRING" id="1798375.A2773_06765"/>
<gene>
    <name evidence="2" type="ORF">A2773_06765</name>
</gene>
<evidence type="ECO:0000313" key="2">
    <source>
        <dbReference type="EMBL" id="OGG14291.1"/>
    </source>
</evidence>
<name>A0A1F5ZPF1_9BACT</name>
<evidence type="ECO:0000256" key="1">
    <source>
        <dbReference type="SAM" id="MobiDB-lite"/>
    </source>
</evidence>
<comment type="caution">
    <text evidence="2">The sequence shown here is derived from an EMBL/GenBank/DDBJ whole genome shotgun (WGS) entry which is preliminary data.</text>
</comment>
<feature type="compositionally biased region" description="Basic and acidic residues" evidence="1">
    <location>
        <begin position="37"/>
        <end position="48"/>
    </location>
</feature>